<dbReference type="RefSeq" id="WP_388042067.1">
    <property type="nucleotide sequence ID" value="NZ_JBHUEK010000034.1"/>
</dbReference>
<dbReference type="SUPFAM" id="SSF53254">
    <property type="entry name" value="Phosphoglycerate mutase-like"/>
    <property type="match status" value="1"/>
</dbReference>
<dbReference type="Gene3D" id="3.40.50.1240">
    <property type="entry name" value="Phosphoglycerate mutase-like"/>
    <property type="match status" value="1"/>
</dbReference>
<dbReference type="InterPro" id="IPR029033">
    <property type="entry name" value="His_PPase_superfam"/>
</dbReference>
<organism evidence="2 3">
    <name type="scientific">Fredinandcohnia salidurans</name>
    <dbReference type="NCBI Taxonomy" id="2595041"/>
    <lineage>
        <taxon>Bacteria</taxon>
        <taxon>Bacillati</taxon>
        <taxon>Bacillota</taxon>
        <taxon>Bacilli</taxon>
        <taxon>Bacillales</taxon>
        <taxon>Bacillaceae</taxon>
        <taxon>Fredinandcohnia</taxon>
    </lineage>
</organism>
<dbReference type="PANTHER" id="PTHR46517:SF1">
    <property type="entry name" value="FRUCTOSE-2,6-BISPHOSPHATASE TIGAR"/>
    <property type="match status" value="1"/>
</dbReference>
<evidence type="ECO:0000256" key="1">
    <source>
        <dbReference type="ARBA" id="ARBA00022801"/>
    </source>
</evidence>
<dbReference type="PIRSF" id="PIRSF000709">
    <property type="entry name" value="6PFK_2-Ptase"/>
    <property type="match status" value="1"/>
</dbReference>
<gene>
    <name evidence="2" type="ORF">ACFSFW_23615</name>
</gene>
<sequence>MGTCDYMDVYLVRHGITAWNKEKRYLGHTDKEIIRGEQSGLIKLKKELTPIHFDHVFTSDLRRCQESLKLLTIPAQVTEDARLRELDFGDWEGKTYDELKDQKAYQNWLNNWEKGIIPNGESADTFSGRIDAFFNERFQRTLHNETILIMTHGGVIRYVVSKYVSSLSFWEVMIPNGHCIRLTFMKYEGVWKCSSLSAVPSQEKGKS</sequence>
<dbReference type="Proteomes" id="UP001597227">
    <property type="component" value="Unassembled WGS sequence"/>
</dbReference>
<dbReference type="PANTHER" id="PTHR46517">
    <property type="entry name" value="FRUCTOSE-2,6-BISPHOSPHATASE TIGAR"/>
    <property type="match status" value="1"/>
</dbReference>
<dbReference type="CDD" id="cd07067">
    <property type="entry name" value="HP_PGM_like"/>
    <property type="match status" value="1"/>
</dbReference>
<name>A0ABW4MVA9_9BACI</name>
<dbReference type="EMBL" id="JBHUEK010000034">
    <property type="protein sequence ID" value="MFD1781639.1"/>
    <property type="molecule type" value="Genomic_DNA"/>
</dbReference>
<comment type="caution">
    <text evidence="2">The sequence shown here is derived from an EMBL/GenBank/DDBJ whole genome shotgun (WGS) entry which is preliminary data.</text>
</comment>
<dbReference type="InterPro" id="IPR013078">
    <property type="entry name" value="His_Pase_superF_clade-1"/>
</dbReference>
<protein>
    <submittedName>
        <fullName evidence="2">Histidine phosphatase family protein</fullName>
    </submittedName>
</protein>
<reference evidence="3" key="1">
    <citation type="journal article" date="2019" name="Int. J. Syst. Evol. Microbiol.">
        <title>The Global Catalogue of Microorganisms (GCM) 10K type strain sequencing project: providing services to taxonomists for standard genome sequencing and annotation.</title>
        <authorList>
            <consortium name="The Broad Institute Genomics Platform"/>
            <consortium name="The Broad Institute Genome Sequencing Center for Infectious Disease"/>
            <person name="Wu L."/>
            <person name="Ma J."/>
        </authorList>
    </citation>
    <scope>NUCLEOTIDE SEQUENCE [LARGE SCALE GENOMIC DNA]</scope>
    <source>
        <strain evidence="3">CCUG 15531</strain>
    </source>
</reference>
<dbReference type="InterPro" id="IPR051695">
    <property type="entry name" value="Phosphoglycerate_Mutase"/>
</dbReference>
<dbReference type="Pfam" id="PF00300">
    <property type="entry name" value="His_Phos_1"/>
    <property type="match status" value="1"/>
</dbReference>
<proteinExistence type="predicted"/>
<accession>A0ABW4MVA9</accession>
<keyword evidence="1" id="KW-0378">Hydrolase</keyword>
<evidence type="ECO:0000313" key="2">
    <source>
        <dbReference type="EMBL" id="MFD1781639.1"/>
    </source>
</evidence>
<keyword evidence="3" id="KW-1185">Reference proteome</keyword>
<evidence type="ECO:0000313" key="3">
    <source>
        <dbReference type="Proteomes" id="UP001597227"/>
    </source>
</evidence>
<dbReference type="SMART" id="SM00855">
    <property type="entry name" value="PGAM"/>
    <property type="match status" value="1"/>
</dbReference>